<evidence type="ECO:0000256" key="4">
    <source>
        <dbReference type="ARBA" id="ARBA00022679"/>
    </source>
</evidence>
<comment type="catalytic activity">
    <reaction evidence="1">
        <text>guanosine(46) in tRNA + S-adenosyl-L-methionine = N(7)-methylguanosine(46) in tRNA + S-adenosyl-L-homocysteine</text>
        <dbReference type="Rhea" id="RHEA:42708"/>
        <dbReference type="Rhea" id="RHEA-COMP:10188"/>
        <dbReference type="Rhea" id="RHEA-COMP:10189"/>
        <dbReference type="ChEBI" id="CHEBI:57856"/>
        <dbReference type="ChEBI" id="CHEBI:59789"/>
        <dbReference type="ChEBI" id="CHEBI:74269"/>
        <dbReference type="ChEBI" id="CHEBI:74480"/>
        <dbReference type="EC" id="2.1.1.33"/>
    </reaction>
</comment>
<dbReference type="EMBL" id="CM008963">
    <property type="protein sequence ID" value="PNW86756.1"/>
    <property type="molecule type" value="Genomic_DNA"/>
</dbReference>
<dbReference type="InterPro" id="IPR003358">
    <property type="entry name" value="tRNA_(Gua-N-7)_MeTrfase_Trmb"/>
</dbReference>
<feature type="compositionally biased region" description="Low complexity" evidence="7">
    <location>
        <begin position="435"/>
        <end position="453"/>
    </location>
</feature>
<keyword evidence="4" id="KW-0808">Transferase</keyword>
<dbReference type="PANTHER" id="PTHR23417:SF21">
    <property type="entry name" value="TRNA (GUANINE-N(7)-)-METHYLTRANSFERASE"/>
    <property type="match status" value="1"/>
</dbReference>
<reference evidence="8 9" key="1">
    <citation type="journal article" date="2007" name="Science">
        <title>The Chlamydomonas genome reveals the evolution of key animal and plant functions.</title>
        <authorList>
            <person name="Merchant S.S."/>
            <person name="Prochnik S.E."/>
            <person name="Vallon O."/>
            <person name="Harris E.H."/>
            <person name="Karpowicz S.J."/>
            <person name="Witman G.B."/>
            <person name="Terry A."/>
            <person name="Salamov A."/>
            <person name="Fritz-Laylin L.K."/>
            <person name="Marechal-Drouard L."/>
            <person name="Marshall W.F."/>
            <person name="Qu L.H."/>
            <person name="Nelson D.R."/>
            <person name="Sanderfoot A.A."/>
            <person name="Spalding M.H."/>
            <person name="Kapitonov V.V."/>
            <person name="Ren Q."/>
            <person name="Ferris P."/>
            <person name="Lindquist E."/>
            <person name="Shapiro H."/>
            <person name="Lucas S.M."/>
            <person name="Grimwood J."/>
            <person name="Schmutz J."/>
            <person name="Cardol P."/>
            <person name="Cerutti H."/>
            <person name="Chanfreau G."/>
            <person name="Chen C.L."/>
            <person name="Cognat V."/>
            <person name="Croft M.T."/>
            <person name="Dent R."/>
            <person name="Dutcher S."/>
            <person name="Fernandez E."/>
            <person name="Fukuzawa H."/>
            <person name="Gonzalez-Ballester D."/>
            <person name="Gonzalez-Halphen D."/>
            <person name="Hallmann A."/>
            <person name="Hanikenne M."/>
            <person name="Hippler M."/>
            <person name="Inwood W."/>
            <person name="Jabbari K."/>
            <person name="Kalanon M."/>
            <person name="Kuras R."/>
            <person name="Lefebvre P.A."/>
            <person name="Lemaire S.D."/>
            <person name="Lobanov A.V."/>
            <person name="Lohr M."/>
            <person name="Manuell A."/>
            <person name="Meier I."/>
            <person name="Mets L."/>
            <person name="Mittag M."/>
            <person name="Mittelmeier T."/>
            <person name="Moroney J.V."/>
            <person name="Moseley J."/>
            <person name="Napoli C."/>
            <person name="Nedelcu A.M."/>
            <person name="Niyogi K."/>
            <person name="Novoselov S.V."/>
            <person name="Paulsen I.T."/>
            <person name="Pazour G."/>
            <person name="Purton S."/>
            <person name="Ral J.P."/>
            <person name="Riano-Pachon D.M."/>
            <person name="Riekhof W."/>
            <person name="Rymarquis L."/>
            <person name="Schroda M."/>
            <person name="Stern D."/>
            <person name="Umen J."/>
            <person name="Willows R."/>
            <person name="Wilson N."/>
            <person name="Zimmer S.L."/>
            <person name="Allmer J."/>
            <person name="Balk J."/>
            <person name="Bisova K."/>
            <person name="Chen C.J."/>
            <person name="Elias M."/>
            <person name="Gendler K."/>
            <person name="Hauser C."/>
            <person name="Lamb M.R."/>
            <person name="Ledford H."/>
            <person name="Long J.C."/>
            <person name="Minagawa J."/>
            <person name="Page M.D."/>
            <person name="Pan J."/>
            <person name="Pootakham W."/>
            <person name="Roje S."/>
            <person name="Rose A."/>
            <person name="Stahlberg E."/>
            <person name="Terauchi A.M."/>
            <person name="Yang P."/>
            <person name="Ball S."/>
            <person name="Bowler C."/>
            <person name="Dieckmann C.L."/>
            <person name="Gladyshev V.N."/>
            <person name="Green P."/>
            <person name="Jorgensen R."/>
            <person name="Mayfield S."/>
            <person name="Mueller-Roeber B."/>
            <person name="Rajamani S."/>
            <person name="Sayre R.T."/>
            <person name="Brokstein P."/>
            <person name="Dubchak I."/>
            <person name="Goodstein D."/>
            <person name="Hornick L."/>
            <person name="Huang Y.W."/>
            <person name="Jhaveri J."/>
            <person name="Luo Y."/>
            <person name="Martinez D."/>
            <person name="Ngau W.C."/>
            <person name="Otillar B."/>
            <person name="Poliakov A."/>
            <person name="Porter A."/>
            <person name="Szajkowski L."/>
            <person name="Werner G."/>
            <person name="Zhou K."/>
            <person name="Grigoriev I.V."/>
            <person name="Rokhsar D.S."/>
            <person name="Grossman A.R."/>
        </authorList>
    </citation>
    <scope>NUCLEOTIDE SEQUENCE [LARGE SCALE GENOMIC DNA]</scope>
    <source>
        <strain evidence="9">CC-503</strain>
    </source>
</reference>
<dbReference type="ExpressionAtlas" id="A0A2K3E1W6">
    <property type="expression patterns" value="baseline"/>
</dbReference>
<dbReference type="Proteomes" id="UP000006906">
    <property type="component" value="Chromosome 2"/>
</dbReference>
<dbReference type="GO" id="GO:0036265">
    <property type="term" value="P:RNA (guanine-N7)-methylation"/>
    <property type="evidence" value="ECO:0000318"/>
    <property type="project" value="GO_Central"/>
</dbReference>
<feature type="region of interest" description="Disordered" evidence="7">
    <location>
        <begin position="166"/>
        <end position="190"/>
    </location>
</feature>
<dbReference type="RefSeq" id="XP_042927232.1">
    <property type="nucleotide sequence ID" value="XM_043059601.1"/>
</dbReference>
<keyword evidence="6" id="KW-0819">tRNA processing</keyword>
<dbReference type="Gramene" id="PNW86756">
    <property type="protein sequence ID" value="PNW86756"/>
    <property type="gene ID" value="CHLRE_02g095138v5"/>
</dbReference>
<dbReference type="AlphaFoldDB" id="A0A2K3E1W6"/>
<name>A0A2K3E1W6_CHLRE</name>
<accession>A0A2K3E1W6</accession>
<dbReference type="PANTHER" id="PTHR23417">
    <property type="entry name" value="3-DEOXY-D-MANNO-OCTULOSONIC-ACID TRANSFERASE/TRNA GUANINE-N 7 - -METHYLTRANSFERASE"/>
    <property type="match status" value="1"/>
</dbReference>
<organism evidence="8 9">
    <name type="scientific">Chlamydomonas reinhardtii</name>
    <name type="common">Chlamydomonas smithii</name>
    <dbReference type="NCBI Taxonomy" id="3055"/>
    <lineage>
        <taxon>Eukaryota</taxon>
        <taxon>Viridiplantae</taxon>
        <taxon>Chlorophyta</taxon>
        <taxon>core chlorophytes</taxon>
        <taxon>Chlorophyceae</taxon>
        <taxon>CS clade</taxon>
        <taxon>Chlamydomonadales</taxon>
        <taxon>Chlamydomonadaceae</taxon>
        <taxon>Chlamydomonas</taxon>
    </lineage>
</organism>
<keyword evidence="9" id="KW-1185">Reference proteome</keyword>
<feature type="region of interest" description="Disordered" evidence="7">
    <location>
        <begin position="553"/>
        <end position="592"/>
    </location>
</feature>
<evidence type="ECO:0000256" key="2">
    <source>
        <dbReference type="ARBA" id="ARBA00011977"/>
    </source>
</evidence>
<evidence type="ECO:0000256" key="3">
    <source>
        <dbReference type="ARBA" id="ARBA00022603"/>
    </source>
</evidence>
<proteinExistence type="predicted"/>
<dbReference type="KEGG" id="cre:CHLRE_02g095138v5"/>
<sequence>MPSPAAPRAGLAHFNHRTWCYGWGLKCSGRRLHGPAPCRGVSHTIIEELVDSPRSPFHSLGLAEHQKAGGYERAARRQVAQLRRLKADPGSLALECAVDWPSLFDDPTRPLVVDLGCGAGRCMLMGAAASQAAAAAHTAAQAASQTAAQAASQAAQVTAQAQPACAGHEAGGGQGAAARASVDSESSGGRGGGGAAARVCLEPAPAALAAKGDDVSGLGGGSGSVSSSGGGGGCNFLGVDVRLALTSRANAWSALLGCSGRAAFLCANANACLPLLLGSYGRSSSGSSSSSNGSSNGSGSGSSSSGSSSSGSGSNGSGSALAGSGHQERAQGRRQGLAAGGRVALVCLQFSDPVADRGPQAGPNWRREALVGGSELVEQLAAALEPGALVWIQSDVLSTAATFRRLFWRHGGFAPSARHAAARSVTRTREWLRPDATGDASGSPSGPATGTGAAIFLDEGRSADDAAGAGAGFSGMALGRLPAAPLLPSRPQSQPPWPLQLHSELQPHSGLQPSQRLPLLLTGTDLATHAEPWLTGQQVAEVSACHRLARIRAPSGSSSSTTTAAPNGSSSSSTTAAEAEAGPEAALHGDGEAGEDGWCDLPWLDSNPLGVPTERELYVERGCRDIYRLLLVRR</sequence>
<dbReference type="EC" id="2.1.1.33" evidence="2"/>
<dbReference type="InParanoid" id="A0A2K3E1W6"/>
<feature type="region of interest" description="Disordered" evidence="7">
    <location>
        <begin position="484"/>
        <end position="515"/>
    </location>
</feature>
<keyword evidence="5" id="KW-0949">S-adenosyl-L-methionine</keyword>
<dbReference type="STRING" id="3055.A0A2K3E1W6"/>
<feature type="region of interest" description="Disordered" evidence="7">
    <location>
        <begin position="418"/>
        <end position="453"/>
    </location>
</feature>
<dbReference type="Gene3D" id="3.40.50.150">
    <property type="entry name" value="Vaccinia Virus protein VP39"/>
    <property type="match status" value="1"/>
</dbReference>
<dbReference type="GO" id="GO:0043527">
    <property type="term" value="C:tRNA methyltransferase complex"/>
    <property type="evidence" value="ECO:0000318"/>
    <property type="project" value="GO_Central"/>
</dbReference>
<evidence type="ECO:0000256" key="7">
    <source>
        <dbReference type="SAM" id="MobiDB-lite"/>
    </source>
</evidence>
<evidence type="ECO:0000313" key="8">
    <source>
        <dbReference type="EMBL" id="PNW86756.1"/>
    </source>
</evidence>
<dbReference type="OrthoDB" id="549159at2759"/>
<gene>
    <name evidence="8" type="ORF">CHLRE_02g095138v5</name>
</gene>
<dbReference type="GeneID" id="5726754"/>
<dbReference type="GO" id="GO:0008176">
    <property type="term" value="F:tRNA (guanine(46)-N7)-methyltransferase activity"/>
    <property type="evidence" value="ECO:0000318"/>
    <property type="project" value="GO_Central"/>
</dbReference>
<dbReference type="GO" id="GO:0030488">
    <property type="term" value="P:tRNA methylation"/>
    <property type="evidence" value="ECO:0000318"/>
    <property type="project" value="GO_Central"/>
</dbReference>
<feature type="compositionally biased region" description="Low complexity" evidence="7">
    <location>
        <begin position="284"/>
        <end position="312"/>
    </location>
</feature>
<protein>
    <recommendedName>
        <fullName evidence="2">tRNA (guanine(46)-N(7))-methyltransferase</fullName>
        <ecNumber evidence="2">2.1.1.33</ecNumber>
    </recommendedName>
</protein>
<evidence type="ECO:0000256" key="5">
    <source>
        <dbReference type="ARBA" id="ARBA00022691"/>
    </source>
</evidence>
<evidence type="ECO:0000256" key="6">
    <source>
        <dbReference type="ARBA" id="ARBA00022694"/>
    </source>
</evidence>
<feature type="region of interest" description="Disordered" evidence="7">
    <location>
        <begin position="284"/>
        <end position="335"/>
    </location>
</feature>
<evidence type="ECO:0000256" key="1">
    <source>
        <dbReference type="ARBA" id="ARBA00000142"/>
    </source>
</evidence>
<keyword evidence="3" id="KW-0489">Methyltransferase</keyword>
<evidence type="ECO:0000313" key="9">
    <source>
        <dbReference type="Proteomes" id="UP000006906"/>
    </source>
</evidence>
<dbReference type="InterPro" id="IPR029063">
    <property type="entry name" value="SAM-dependent_MTases_sf"/>
</dbReference>
<feature type="compositionally biased region" description="Low complexity" evidence="7">
    <location>
        <begin position="553"/>
        <end position="586"/>
    </location>
</feature>